<accession>A0A4E9DPX8</accession>
<reference evidence="8" key="1">
    <citation type="submission" date="2019-04" db="EMBL/GenBank/DDBJ databases">
        <authorList>
            <person name="Melise S."/>
            <person name="Noan J."/>
            <person name="Okalmin O."/>
        </authorList>
    </citation>
    <scope>NUCLEOTIDE SEQUENCE</scope>
    <source>
        <strain evidence="8">FN9</strain>
    </source>
</reference>
<keyword evidence="1" id="KW-0479">Metal-binding</keyword>
<evidence type="ECO:0000256" key="5">
    <source>
        <dbReference type="PROSITE-ProRule" id="PRU00042"/>
    </source>
</evidence>
<dbReference type="Gene3D" id="3.30.160.60">
    <property type="entry name" value="Classic Zinc Finger"/>
    <property type="match status" value="2"/>
</dbReference>
<gene>
    <name evidence="8" type="ORF">FUG_LOCUS89300</name>
    <name evidence="7" type="ORF">MDCFG202_LOCUS33854</name>
</gene>
<dbReference type="EMBL" id="CAJPIJ010000071">
    <property type="protein sequence ID" value="CAG1965892.1"/>
    <property type="molecule type" value="Genomic_DNA"/>
</dbReference>
<evidence type="ECO:0000259" key="6">
    <source>
        <dbReference type="PROSITE" id="PS50157"/>
    </source>
</evidence>
<organism evidence="8">
    <name type="scientific">Gibberella zeae</name>
    <name type="common">Wheat head blight fungus</name>
    <name type="synonym">Fusarium graminearum</name>
    <dbReference type="NCBI Taxonomy" id="5518"/>
    <lineage>
        <taxon>Eukaryota</taxon>
        <taxon>Fungi</taxon>
        <taxon>Dikarya</taxon>
        <taxon>Ascomycota</taxon>
        <taxon>Pezizomycotina</taxon>
        <taxon>Sordariomycetes</taxon>
        <taxon>Hypocreomycetidae</taxon>
        <taxon>Hypocreales</taxon>
        <taxon>Nectriaceae</taxon>
        <taxon>Fusarium</taxon>
    </lineage>
</organism>
<dbReference type="GO" id="GO:0005634">
    <property type="term" value="C:nucleus"/>
    <property type="evidence" value="ECO:0007669"/>
    <property type="project" value="TreeGrafter"/>
</dbReference>
<dbReference type="Proteomes" id="UP000746612">
    <property type="component" value="Unassembled WGS sequence"/>
</dbReference>
<keyword evidence="4" id="KW-0862">Zinc</keyword>
<dbReference type="AlphaFoldDB" id="A0A4E9DPX8"/>
<dbReference type="EMBL" id="CAAKMV010000066">
    <property type="protein sequence ID" value="VIO53515.1"/>
    <property type="molecule type" value="Genomic_DNA"/>
</dbReference>
<evidence type="ECO:0000256" key="4">
    <source>
        <dbReference type="ARBA" id="ARBA00022833"/>
    </source>
</evidence>
<proteinExistence type="predicted"/>
<dbReference type="GO" id="GO:0000977">
    <property type="term" value="F:RNA polymerase II transcription regulatory region sequence-specific DNA binding"/>
    <property type="evidence" value="ECO:0007669"/>
    <property type="project" value="TreeGrafter"/>
</dbReference>
<keyword evidence="3 5" id="KW-0863">Zinc-finger</keyword>
<reference evidence="7" key="2">
    <citation type="submission" date="2021-03" db="EMBL/GenBank/DDBJ databases">
        <authorList>
            <person name="Alouane T."/>
            <person name="Langin T."/>
            <person name="Bonhomme L."/>
        </authorList>
    </citation>
    <scope>NUCLEOTIDE SEQUENCE</scope>
    <source>
        <strain evidence="7">MDC_Fg202</strain>
    </source>
</reference>
<evidence type="ECO:0000256" key="3">
    <source>
        <dbReference type="ARBA" id="ARBA00022771"/>
    </source>
</evidence>
<feature type="domain" description="C2H2-type" evidence="6">
    <location>
        <begin position="441"/>
        <end position="465"/>
    </location>
</feature>
<dbReference type="PROSITE" id="PS50157">
    <property type="entry name" value="ZINC_FINGER_C2H2_2"/>
    <property type="match status" value="1"/>
</dbReference>
<sequence>MTYYCPDCDRHFHSGRKARDQHCLATGHALPQFDCDTCSFCFDDEYDRCEHMNLEMHWAHNVLECRMCYLRAVSKDEISKHEIELHNYCADCERQFSNLNCIRQVSQDVNRKDVEPKNAQHLNGKIHRVSTVNCPFCKAKCGTATGLSCHLERGSCPRVPMSRKKLYKYVRNRDPAGVIVNKRLEWHGERTYEINPRLAWNHWAKAYECYLCHKLHSSLHGLKLHLESPKHQQKLYHCLNPTCRKEFATLAALINHLESESCKILRFQQAQRGISSIFPAGEEARDRHCNDTGHYAPNWECEICFSGFDCYESCNYHDVYCSECQEEFFCEEDMEEHMELSQHEETEYITQYQNRRGAISFHQGKGVVCPFCRASYRAASGVAHHLERGCCPRAPLDRDTMYQEVRRRDPDGLITNQFLEWECTIHYQATELAYNPHYGEYECYICHDLFRQLSSLNQHLESPRHQQNLYHCPKRSCFKEFTTLAGLINHLESESCRLMRFQAIQNGMRGLVSSSRRIGFY</sequence>
<evidence type="ECO:0000256" key="2">
    <source>
        <dbReference type="ARBA" id="ARBA00022737"/>
    </source>
</evidence>
<keyword evidence="2" id="KW-0677">Repeat</keyword>
<dbReference type="SMART" id="SM00355">
    <property type="entry name" value="ZnF_C2H2"/>
    <property type="match status" value="9"/>
</dbReference>
<protein>
    <recommendedName>
        <fullName evidence="6">C2H2-type domain-containing protein</fullName>
    </recommendedName>
</protein>
<dbReference type="PROSITE" id="PS00028">
    <property type="entry name" value="ZINC_FINGER_C2H2_1"/>
    <property type="match status" value="3"/>
</dbReference>
<dbReference type="GO" id="GO:0000981">
    <property type="term" value="F:DNA-binding transcription factor activity, RNA polymerase II-specific"/>
    <property type="evidence" value="ECO:0007669"/>
    <property type="project" value="TreeGrafter"/>
</dbReference>
<dbReference type="InterPro" id="IPR013087">
    <property type="entry name" value="Znf_C2H2_type"/>
</dbReference>
<dbReference type="GO" id="GO:0008270">
    <property type="term" value="F:zinc ion binding"/>
    <property type="evidence" value="ECO:0007669"/>
    <property type="project" value="UniProtKB-KW"/>
</dbReference>
<evidence type="ECO:0000313" key="8">
    <source>
        <dbReference type="EMBL" id="VIO53515.1"/>
    </source>
</evidence>
<name>A0A4E9DPX8_GIBZA</name>
<dbReference type="PANTHER" id="PTHR24409">
    <property type="entry name" value="ZINC FINGER PROTEIN 142"/>
    <property type="match status" value="1"/>
</dbReference>
<dbReference type="PANTHER" id="PTHR24409:SF295">
    <property type="entry name" value="AZ2-RELATED"/>
    <property type="match status" value="1"/>
</dbReference>
<evidence type="ECO:0000313" key="7">
    <source>
        <dbReference type="EMBL" id="CAG1965892.1"/>
    </source>
</evidence>
<evidence type="ECO:0000256" key="1">
    <source>
        <dbReference type="ARBA" id="ARBA00022723"/>
    </source>
</evidence>